<evidence type="ECO:0000313" key="5">
    <source>
        <dbReference type="Proteomes" id="UP000441102"/>
    </source>
</evidence>
<dbReference type="InterPro" id="IPR051396">
    <property type="entry name" value="Bact_Antivir_Def_Nuclease"/>
</dbReference>
<dbReference type="InterPro" id="IPR034139">
    <property type="entry name" value="TOPRIM_OLD"/>
</dbReference>
<dbReference type="CDD" id="cd00267">
    <property type="entry name" value="ABC_ATPase"/>
    <property type="match status" value="1"/>
</dbReference>
<dbReference type="Proteomes" id="UP000441102">
    <property type="component" value="Unassembled WGS sequence"/>
</dbReference>
<dbReference type="Pfam" id="PF20469">
    <property type="entry name" value="OLD-like_TOPRIM"/>
    <property type="match status" value="1"/>
</dbReference>
<protein>
    <submittedName>
        <fullName evidence="4">AAA family ATPase</fullName>
    </submittedName>
</protein>
<dbReference type="RefSeq" id="WP_043062706.1">
    <property type="nucleotide sequence ID" value="NZ_JYFX01000047.1"/>
</dbReference>
<proteinExistence type="predicted"/>
<name>A0A6I0DMB6_BRUAN</name>
<dbReference type="Pfam" id="PF13175">
    <property type="entry name" value="AAA_15"/>
    <property type="match status" value="1"/>
</dbReference>
<dbReference type="PANTHER" id="PTHR43581:SF4">
    <property type="entry name" value="ATP_GTP PHOSPHATASE"/>
    <property type="match status" value="1"/>
</dbReference>
<dbReference type="GO" id="GO:0006302">
    <property type="term" value="P:double-strand break repair"/>
    <property type="evidence" value="ECO:0007669"/>
    <property type="project" value="InterPro"/>
</dbReference>
<gene>
    <name evidence="4" type="ORF">F9L06_13485</name>
</gene>
<dbReference type="CDD" id="cd01026">
    <property type="entry name" value="TOPRIM_OLD"/>
    <property type="match status" value="1"/>
</dbReference>
<dbReference type="InterPro" id="IPR041685">
    <property type="entry name" value="AAA_GajA/Old/RecF-like"/>
</dbReference>
<accession>A0A6I0DMB6</accession>
<evidence type="ECO:0000259" key="1">
    <source>
        <dbReference type="Pfam" id="PF13175"/>
    </source>
</evidence>
<dbReference type="EMBL" id="WBWX01000004">
    <property type="protein sequence ID" value="KAB2797337.1"/>
    <property type="molecule type" value="Genomic_DNA"/>
</dbReference>
<dbReference type="InterPro" id="IPR027417">
    <property type="entry name" value="P-loop_NTPase"/>
</dbReference>
<evidence type="ECO:0000313" key="4">
    <source>
        <dbReference type="EMBL" id="KAB2797337.1"/>
    </source>
</evidence>
<dbReference type="InterPro" id="IPR038729">
    <property type="entry name" value="Rad50/SbcC_AAA"/>
</dbReference>
<evidence type="ECO:0000259" key="3">
    <source>
        <dbReference type="Pfam" id="PF20469"/>
    </source>
</evidence>
<dbReference type="GO" id="GO:0016887">
    <property type="term" value="F:ATP hydrolysis activity"/>
    <property type="evidence" value="ECO:0007669"/>
    <property type="project" value="InterPro"/>
</dbReference>
<dbReference type="Gene3D" id="3.40.50.300">
    <property type="entry name" value="P-loop containing nucleotide triphosphate hydrolases"/>
    <property type="match status" value="2"/>
</dbReference>
<dbReference type="Pfam" id="PF13476">
    <property type="entry name" value="AAA_23"/>
    <property type="match status" value="1"/>
</dbReference>
<feature type="domain" description="Rad50/SbcC-type AAA" evidence="2">
    <location>
        <begin position="5"/>
        <end position="87"/>
    </location>
</feature>
<organism evidence="4 5">
    <name type="scientific">Brucella anthropi</name>
    <name type="common">Ochrobactrum anthropi</name>
    <dbReference type="NCBI Taxonomy" id="529"/>
    <lineage>
        <taxon>Bacteria</taxon>
        <taxon>Pseudomonadati</taxon>
        <taxon>Pseudomonadota</taxon>
        <taxon>Alphaproteobacteria</taxon>
        <taxon>Hyphomicrobiales</taxon>
        <taxon>Brucellaceae</taxon>
        <taxon>Brucella/Ochrobactrum group</taxon>
        <taxon>Brucella</taxon>
    </lineage>
</organism>
<feature type="domain" description="OLD protein-like TOPRIM" evidence="3">
    <location>
        <begin position="409"/>
        <end position="481"/>
    </location>
</feature>
<sequence length="666" mass="72727">MFVSELRIENFRGYGEGSDALTLPLSAGLTALVGENDSGKTTIIDALRLALGTRDQESFRVDDGDFHRPADGSERRTEIRIRCKFEGLTAGDKAAFAEHLSYEDNGATKSVVLYLNWKAIASVAGSRNRRFTTIETRSGAVGDGPPFDQGARTLLCSTYLRPLRDAERAMSAGRGSRLSQILQHTREIKDNGTPYDPAQNPPADPRELTVLGIGDFANELLRTHIGVNSARENLNDKYLAPLSFAGSKLEGRISVSGARGEDSVRLRLLLEKLDLELRDESLPDTPANRGLGSNNLLFMACELLLLGAEADGFPLLLIEEPEAHLHPQRQLRLVQFLQQKASEPRDDGQEIQIIITTHSAHLASAIALENLVLLHGRKAFPLSSTRTKLEKTDYAFLSRFLDVTKANLFFARGLFIVEGDAENILLPTIARLIGRDLTENGVSLVNVGGVGLRRFARIYLRKEPAADGVIGVPVACVTDLDVMPDCAPEIIGKVKPGDAWPLTKDRRWRALKDFTTPQLAEKKAGIKGKASEQNVETFVADHWTLEYDLAFCGLAKEVWVAASLAENDDKINAGKIKSRNVIRAALKSFVALEATAATPEELSTRVYGLVLDVSKPTVAQYLAALLEQRRSSRTPGGLVSVLPPYIVSAIMHVTATPARSLRPGQA</sequence>
<reference evidence="4 5" key="1">
    <citation type="submission" date="2019-09" db="EMBL/GenBank/DDBJ databases">
        <title>Taxonomic organization of the family Brucellaceae based on a phylogenomic approach.</title>
        <authorList>
            <person name="Leclercq S."/>
            <person name="Cloeckaert A."/>
            <person name="Zygmunt M.S."/>
        </authorList>
    </citation>
    <scope>NUCLEOTIDE SEQUENCE [LARGE SCALE GENOMIC DNA]</scope>
    <source>
        <strain evidence="4 5">CCUG 34461</strain>
    </source>
</reference>
<dbReference type="PANTHER" id="PTHR43581">
    <property type="entry name" value="ATP/GTP PHOSPHATASE"/>
    <property type="match status" value="1"/>
</dbReference>
<feature type="domain" description="Endonuclease GajA/Old nuclease/RecF-like AAA" evidence="1">
    <location>
        <begin position="287"/>
        <end position="363"/>
    </location>
</feature>
<dbReference type="AlphaFoldDB" id="A0A6I0DMB6"/>
<comment type="caution">
    <text evidence="4">The sequence shown here is derived from an EMBL/GenBank/DDBJ whole genome shotgun (WGS) entry which is preliminary data.</text>
</comment>
<dbReference type="SUPFAM" id="SSF52540">
    <property type="entry name" value="P-loop containing nucleoside triphosphate hydrolases"/>
    <property type="match status" value="1"/>
</dbReference>
<evidence type="ECO:0000259" key="2">
    <source>
        <dbReference type="Pfam" id="PF13476"/>
    </source>
</evidence>